<dbReference type="AlphaFoldDB" id="A0A495QB39"/>
<evidence type="ECO:0000256" key="1">
    <source>
        <dbReference type="SAM" id="MobiDB-lite"/>
    </source>
</evidence>
<dbReference type="InterPro" id="IPR011009">
    <property type="entry name" value="Kinase-like_dom_sf"/>
</dbReference>
<dbReference type="EMBL" id="RBWU01000007">
    <property type="protein sequence ID" value="RKS68908.1"/>
    <property type="molecule type" value="Genomic_DNA"/>
</dbReference>
<evidence type="ECO:0000313" key="3">
    <source>
        <dbReference type="Proteomes" id="UP000274601"/>
    </source>
</evidence>
<evidence type="ECO:0000313" key="2">
    <source>
        <dbReference type="EMBL" id="RKS68908.1"/>
    </source>
</evidence>
<organism evidence="2 3">
    <name type="scientific">Actinomadura pelletieri DSM 43383</name>
    <dbReference type="NCBI Taxonomy" id="1120940"/>
    <lineage>
        <taxon>Bacteria</taxon>
        <taxon>Bacillati</taxon>
        <taxon>Actinomycetota</taxon>
        <taxon>Actinomycetes</taxon>
        <taxon>Streptosporangiales</taxon>
        <taxon>Thermomonosporaceae</taxon>
        <taxon>Actinomadura</taxon>
    </lineage>
</organism>
<accession>A0A495QB39</accession>
<dbReference type="Proteomes" id="UP000274601">
    <property type="component" value="Unassembled WGS sequence"/>
</dbReference>
<feature type="compositionally biased region" description="Pro residues" evidence="1">
    <location>
        <begin position="284"/>
        <end position="295"/>
    </location>
</feature>
<dbReference type="RefSeq" id="WP_121437738.1">
    <property type="nucleotide sequence ID" value="NZ_RBWU01000007.1"/>
</dbReference>
<evidence type="ECO:0008006" key="4">
    <source>
        <dbReference type="Google" id="ProtNLM"/>
    </source>
</evidence>
<dbReference type="OrthoDB" id="3700382at2"/>
<proteinExistence type="predicted"/>
<comment type="caution">
    <text evidence="2">The sequence shown here is derived from an EMBL/GenBank/DDBJ whole genome shotgun (WGS) entry which is preliminary data.</text>
</comment>
<keyword evidence="3" id="KW-1185">Reference proteome</keyword>
<reference evidence="2 3" key="1">
    <citation type="submission" date="2018-10" db="EMBL/GenBank/DDBJ databases">
        <title>Genomic Encyclopedia of Archaeal and Bacterial Type Strains, Phase II (KMG-II): from individual species to whole genera.</title>
        <authorList>
            <person name="Goeker M."/>
        </authorList>
    </citation>
    <scope>NUCLEOTIDE SEQUENCE [LARGE SCALE GENOMIC DNA]</scope>
    <source>
        <strain evidence="2 3">DSM 43383</strain>
    </source>
</reference>
<protein>
    <recommendedName>
        <fullName evidence="4">Protein kinase domain-containing protein</fullName>
    </recommendedName>
</protein>
<feature type="region of interest" description="Disordered" evidence="1">
    <location>
        <begin position="284"/>
        <end position="314"/>
    </location>
</feature>
<sequence>MWPNVTDLRLRDLTLGAEVGSGGQGRVLEVLGAGGGHVFKEYLEPQKVNGAVLKRLVELPGELSQADRDAFLRQAAWPLARVLDGGTVKGFVMRRVPPEFWGRAAPGMKLREVQYLLFEPKALWGEIRPPDVDGRLKIVRRMVDLFRLLHSRRLVVGDVSMNNLLWSRSGCVFLLDCDGIREVGADPVLLQPSTPDWDDPLQPATGPDLDTDRYKLALLVTRVLARSSKLRPGEPHHLVAGVPDRIAGEVSALFAAAAGQRGLRPDAARWARALDERGVIELGPLPPVRRPPNLPRAPLDGRRGQRPTIPLPPV</sequence>
<gene>
    <name evidence="2" type="ORF">BZB76_6046</name>
</gene>
<dbReference type="SUPFAM" id="SSF56112">
    <property type="entry name" value="Protein kinase-like (PK-like)"/>
    <property type="match status" value="2"/>
</dbReference>
<name>A0A495QB39_9ACTN</name>